<organism evidence="4 5">
    <name type="scientific">Scophthalmus maximus</name>
    <name type="common">Turbot</name>
    <name type="synonym">Psetta maxima</name>
    <dbReference type="NCBI Taxonomy" id="52904"/>
    <lineage>
        <taxon>Eukaryota</taxon>
        <taxon>Metazoa</taxon>
        <taxon>Chordata</taxon>
        <taxon>Craniata</taxon>
        <taxon>Vertebrata</taxon>
        <taxon>Euteleostomi</taxon>
        <taxon>Actinopterygii</taxon>
        <taxon>Neopterygii</taxon>
        <taxon>Teleostei</taxon>
        <taxon>Neoteleostei</taxon>
        <taxon>Acanthomorphata</taxon>
        <taxon>Carangaria</taxon>
        <taxon>Pleuronectiformes</taxon>
        <taxon>Pleuronectoidei</taxon>
        <taxon>Scophthalmidae</taxon>
        <taxon>Scophthalmus</taxon>
    </lineage>
</organism>
<dbReference type="InterPro" id="IPR012337">
    <property type="entry name" value="RNaseH-like_sf"/>
</dbReference>
<evidence type="ECO:0000313" key="5">
    <source>
        <dbReference type="Proteomes" id="UP000438429"/>
    </source>
</evidence>
<evidence type="ECO:0000256" key="2">
    <source>
        <dbReference type="ARBA" id="ARBA00022786"/>
    </source>
</evidence>
<dbReference type="InterPro" id="IPR050951">
    <property type="entry name" value="Retrovirus_Pol_polyprotein"/>
</dbReference>
<evidence type="ECO:0000313" key="4">
    <source>
        <dbReference type="EMBL" id="KAF0036608.1"/>
    </source>
</evidence>
<dbReference type="InterPro" id="IPR036397">
    <property type="entry name" value="RNaseH_sf"/>
</dbReference>
<dbReference type="GO" id="GO:0015074">
    <property type="term" value="P:DNA integration"/>
    <property type="evidence" value="ECO:0007669"/>
    <property type="project" value="InterPro"/>
</dbReference>
<dbReference type="Gene3D" id="3.30.420.10">
    <property type="entry name" value="Ribonuclease H-like superfamily/Ribonuclease H"/>
    <property type="match status" value="1"/>
</dbReference>
<keyword evidence="2" id="KW-0833">Ubl conjugation pathway</keyword>
<feature type="domain" description="Integrase catalytic" evidence="3">
    <location>
        <begin position="105"/>
        <end position="199"/>
    </location>
</feature>
<gene>
    <name evidence="4" type="ORF">F2P81_011920</name>
</gene>
<dbReference type="GO" id="GO:0004842">
    <property type="term" value="F:ubiquitin-protein transferase activity"/>
    <property type="evidence" value="ECO:0007669"/>
    <property type="project" value="InterPro"/>
</dbReference>
<protein>
    <recommendedName>
        <fullName evidence="3">Integrase catalytic domain-containing protein</fullName>
    </recommendedName>
</protein>
<dbReference type="SUPFAM" id="SSF56204">
    <property type="entry name" value="Hect, E3 ligase catalytic domain"/>
    <property type="match status" value="1"/>
</dbReference>
<dbReference type="EMBL" id="VEVO01000010">
    <property type="protein sequence ID" value="KAF0036608.1"/>
    <property type="molecule type" value="Genomic_DNA"/>
</dbReference>
<name>A0A6A4SWX8_SCOMX</name>
<keyword evidence="1" id="KW-0808">Transferase</keyword>
<evidence type="ECO:0000259" key="3">
    <source>
        <dbReference type="PROSITE" id="PS50994"/>
    </source>
</evidence>
<dbReference type="InterPro" id="IPR000569">
    <property type="entry name" value="HECT_dom"/>
</dbReference>
<dbReference type="Proteomes" id="UP000438429">
    <property type="component" value="Unassembled WGS sequence"/>
</dbReference>
<sequence length="479" mass="54193">MLPLDRSDVKSVLSIDASLDGLGAVLSQIPAGERKARPIAFAKRYSHLFAEAECVSHDGIQDTFRLKVQCHRVKQSVCGVEYLSDPLKCPCDPVSINEAVGKAQNGVLYRVVKDHISKQKRHQYVLPDSLKDKALHAYHPMGNGGTERFNGTLGNMLRSLPLRDKNNWPQQVQTLTFAYNATVHETTGYAPFQLMFCPRLPVDVMFRQVLHDPVVVDYKSYAKTLMSHLHEAARIAQQHAFMEQDKQAKGYNRKVKGTYLNIGDRVLIANKGERGMKKLADKWNATMYTVKERNLQTHTYKLEDNAGNTKVEHRNLVLDISFLPVVTTEEERSSVRTPNGQHLFAAAYMVVLPKLTTRVLQSIIWLHVRQTNDSDSDDLENETMQVTGFFRQFVEEASADSLRELMRFWVGWEVPCKNLKLEEVQSTGPRHLPNSSTCNECLRLPNHYTSYAALKADMILCLRSVESGFVLVLGTCSMP</sequence>
<dbReference type="InterPro" id="IPR001584">
    <property type="entry name" value="Integrase_cat-core"/>
</dbReference>
<dbReference type="GO" id="GO:0003676">
    <property type="term" value="F:nucleic acid binding"/>
    <property type="evidence" value="ECO:0007669"/>
    <property type="project" value="InterPro"/>
</dbReference>
<reference evidence="4 5" key="1">
    <citation type="submission" date="2019-06" db="EMBL/GenBank/DDBJ databases">
        <title>Draft genomes of female and male turbot (Scophthalmus maximus).</title>
        <authorList>
            <person name="Xu H."/>
            <person name="Xu X.-W."/>
            <person name="Shao C."/>
            <person name="Chen S."/>
        </authorList>
    </citation>
    <scope>NUCLEOTIDE SEQUENCE [LARGE SCALE GENOMIC DNA]</scope>
    <source>
        <strain evidence="4">Ysfricsl-2016a</strain>
        <tissue evidence="4">Blood</tissue>
    </source>
</reference>
<comment type="caution">
    <text evidence="4">The sequence shown here is derived from an EMBL/GenBank/DDBJ whole genome shotgun (WGS) entry which is preliminary data.</text>
</comment>
<accession>A0A6A4SWX8</accession>
<dbReference type="PANTHER" id="PTHR37984:SF15">
    <property type="entry name" value="INTEGRASE CATALYTIC DOMAIN-CONTAINING PROTEIN"/>
    <property type="match status" value="1"/>
</dbReference>
<dbReference type="InterPro" id="IPR035983">
    <property type="entry name" value="Hect_E3_ubiquitin_ligase"/>
</dbReference>
<dbReference type="Pfam" id="PF00632">
    <property type="entry name" value="HECT"/>
    <property type="match status" value="1"/>
</dbReference>
<proteinExistence type="predicted"/>
<dbReference type="SUPFAM" id="SSF53098">
    <property type="entry name" value="Ribonuclease H-like"/>
    <property type="match status" value="1"/>
</dbReference>
<dbReference type="Gene3D" id="3.30.2410.10">
    <property type="entry name" value="Hect, E3 ligase catalytic domain"/>
    <property type="match status" value="1"/>
</dbReference>
<dbReference type="AlphaFoldDB" id="A0A6A4SWX8"/>
<dbReference type="PANTHER" id="PTHR37984">
    <property type="entry name" value="PROTEIN CBG26694"/>
    <property type="match status" value="1"/>
</dbReference>
<dbReference type="PROSITE" id="PS50994">
    <property type="entry name" value="INTEGRASE"/>
    <property type="match status" value="1"/>
</dbReference>
<evidence type="ECO:0000256" key="1">
    <source>
        <dbReference type="ARBA" id="ARBA00022679"/>
    </source>
</evidence>